<organism evidence="1 2">
    <name type="scientific">Corynebacterium phage C3PO</name>
    <dbReference type="NCBI Taxonomy" id="2047868"/>
    <lineage>
        <taxon>Viruses</taxon>
        <taxon>Duplodnaviria</taxon>
        <taxon>Heunggongvirae</taxon>
        <taxon>Uroviricota</taxon>
        <taxon>Caudoviricetes</taxon>
        <taxon>Zierdtviridae</taxon>
        <taxon>Toshachvirinae</taxon>
        <taxon>Ceetrepovirus</taxon>
        <taxon>Ceetrepovirus C3PO</taxon>
        <taxon>Corynebacterium virus C3PO</taxon>
    </lineage>
</organism>
<gene>
    <name evidence="1" type="ORF">SEA_C3PO_90</name>
</gene>
<dbReference type="OrthoDB" id="30643at10239"/>
<protein>
    <submittedName>
        <fullName evidence="1">Uncharacterized protein</fullName>
    </submittedName>
</protein>
<dbReference type="EMBL" id="MG198776">
    <property type="protein sequence ID" value="ATW58498.1"/>
    <property type="molecule type" value="Genomic_DNA"/>
</dbReference>
<reference evidence="1 2" key="1">
    <citation type="submission" date="2017-10" db="EMBL/GenBank/DDBJ databases">
        <authorList>
            <person name="Almansoob K.M."/>
            <person name="Barra A."/>
            <person name="Canlas S.M."/>
            <person name="Chawla N."/>
            <person name="Johnson B.N."/>
            <person name="Kuhl M.D."/>
            <person name="Lin J.Y."/>
            <person name="Patel D.V."/>
            <person name="Reddy A.G."/>
            <person name="Sobol L."/>
            <person name="Solorzano-Papili D."/>
            <person name="Monti D.L."/>
            <person name="Stoner T.H."/>
            <person name="Garlena R.A."/>
            <person name="Russell D.A."/>
            <person name="Pope W.H."/>
            <person name="Jacobs-Sera D."/>
            <person name="Hatfull G.F."/>
        </authorList>
    </citation>
    <scope>NUCLEOTIDE SEQUENCE [LARGE SCALE GENOMIC DNA]</scope>
</reference>
<accession>A0A2H4P8F4</accession>
<evidence type="ECO:0000313" key="2">
    <source>
        <dbReference type="Proteomes" id="UP000241822"/>
    </source>
</evidence>
<dbReference type="Proteomes" id="UP000241822">
    <property type="component" value="Segment"/>
</dbReference>
<name>A0A2H4P8F4_9CAUD</name>
<proteinExistence type="predicted"/>
<evidence type="ECO:0000313" key="1">
    <source>
        <dbReference type="EMBL" id="ATW58498.1"/>
    </source>
</evidence>
<sequence>MEKNFYNVGNIYGVYTAWDEWDSQTHWDTCVEDLKNMGAVLISNERYGGEVGAEDVFKDWQDCMEDIDRSELEIEDLKSELTDPTNDIQLLADELVGRVEELQNGRDNFGRFKLIEGYNYNLLIDMDRYVECTGKRATDEELQEMLREYTASALGELETVKVVEIDKCPDWLEEIEYLAGVECEERGGFGMTTNYENIFEGRLVQFLMDQGLPLGKRHKLTKVGQ</sequence>
<keyword evidence="2" id="KW-1185">Reference proteome</keyword>